<feature type="region of interest" description="Disordered" evidence="1">
    <location>
        <begin position="43"/>
        <end position="75"/>
    </location>
</feature>
<evidence type="ECO:0000313" key="2">
    <source>
        <dbReference type="EMBL" id="KAF6268239.1"/>
    </source>
</evidence>
<dbReference type="AlphaFoldDB" id="A0A7J7QWP6"/>
<sequence>MGLGKGEEGPCPPQPSAPLKTYIHMYIFIWHHKGPACAHTWSCDTGSSPRLRSPEKDEPRGGALGLHRSRGRREDFPLTAAWRLIGQELARPGRPGGRGLPARHLVSGSRAGPRRAQGPARPPSPEQNRTGPRGPAAAEKHGSTERKGSSMQAPRVPREEGRSKALTQGPGSPCPLWARCPFRPATPRARRRQEAPGWRGMPTPRAQRRHGGARLAGAPSPGHGGGRRRHQARAAPEAESEGGGGAVLPGAALAAGPRLPEH</sequence>
<feature type="compositionally biased region" description="Low complexity" evidence="1">
    <location>
        <begin position="100"/>
        <end position="119"/>
    </location>
</feature>
<evidence type="ECO:0000313" key="3">
    <source>
        <dbReference type="Proteomes" id="UP000558488"/>
    </source>
</evidence>
<name>A0A7J7QWP6_PIPKU</name>
<gene>
    <name evidence="2" type="ORF">mPipKuh1_008236</name>
</gene>
<protein>
    <submittedName>
        <fullName evidence="2">Uncharacterized protein</fullName>
    </submittedName>
</protein>
<keyword evidence="3" id="KW-1185">Reference proteome</keyword>
<evidence type="ECO:0000256" key="1">
    <source>
        <dbReference type="SAM" id="MobiDB-lite"/>
    </source>
</evidence>
<comment type="caution">
    <text evidence="2">The sequence shown here is derived from an EMBL/GenBank/DDBJ whole genome shotgun (WGS) entry which is preliminary data.</text>
</comment>
<feature type="compositionally biased region" description="Basic and acidic residues" evidence="1">
    <location>
        <begin position="138"/>
        <end position="148"/>
    </location>
</feature>
<feature type="compositionally biased region" description="Low complexity" evidence="1">
    <location>
        <begin position="248"/>
        <end position="262"/>
    </location>
</feature>
<feature type="region of interest" description="Disordered" evidence="1">
    <location>
        <begin position="89"/>
        <end position="262"/>
    </location>
</feature>
<proteinExistence type="predicted"/>
<dbReference type="Proteomes" id="UP000558488">
    <property type="component" value="Unassembled WGS sequence"/>
</dbReference>
<organism evidence="2 3">
    <name type="scientific">Pipistrellus kuhlii</name>
    <name type="common">Kuhl's pipistrelle</name>
    <dbReference type="NCBI Taxonomy" id="59472"/>
    <lineage>
        <taxon>Eukaryota</taxon>
        <taxon>Metazoa</taxon>
        <taxon>Chordata</taxon>
        <taxon>Craniata</taxon>
        <taxon>Vertebrata</taxon>
        <taxon>Euteleostomi</taxon>
        <taxon>Mammalia</taxon>
        <taxon>Eutheria</taxon>
        <taxon>Laurasiatheria</taxon>
        <taxon>Chiroptera</taxon>
        <taxon>Yangochiroptera</taxon>
        <taxon>Vespertilionidae</taxon>
        <taxon>Pipistrellus</taxon>
    </lineage>
</organism>
<feature type="compositionally biased region" description="Low complexity" evidence="1">
    <location>
        <begin position="178"/>
        <end position="187"/>
    </location>
</feature>
<reference evidence="2 3" key="1">
    <citation type="journal article" date="2020" name="Nature">
        <title>Six reference-quality genomes reveal evolution of bat adaptations.</title>
        <authorList>
            <person name="Jebb D."/>
            <person name="Huang Z."/>
            <person name="Pippel M."/>
            <person name="Hughes G.M."/>
            <person name="Lavrichenko K."/>
            <person name="Devanna P."/>
            <person name="Winkler S."/>
            <person name="Jermiin L.S."/>
            <person name="Skirmuntt E.C."/>
            <person name="Katzourakis A."/>
            <person name="Burkitt-Gray L."/>
            <person name="Ray D.A."/>
            <person name="Sullivan K.A.M."/>
            <person name="Roscito J.G."/>
            <person name="Kirilenko B.M."/>
            <person name="Davalos L.M."/>
            <person name="Corthals A.P."/>
            <person name="Power M.L."/>
            <person name="Jones G."/>
            <person name="Ransome R.D."/>
            <person name="Dechmann D.K.N."/>
            <person name="Locatelli A.G."/>
            <person name="Puechmaille S.J."/>
            <person name="Fedrigo O."/>
            <person name="Jarvis E.D."/>
            <person name="Hiller M."/>
            <person name="Vernes S.C."/>
            <person name="Myers E.W."/>
            <person name="Teeling E.C."/>
        </authorList>
    </citation>
    <scope>NUCLEOTIDE SEQUENCE [LARGE SCALE GENOMIC DNA]</scope>
    <source>
        <strain evidence="2">MPipKuh1</strain>
        <tissue evidence="2">Flight muscle</tissue>
    </source>
</reference>
<accession>A0A7J7QWP6</accession>
<dbReference type="EMBL" id="JACAGB010000127">
    <property type="protein sequence ID" value="KAF6268239.1"/>
    <property type="molecule type" value="Genomic_DNA"/>
</dbReference>